<dbReference type="PANTHER" id="PTHR43736">
    <property type="entry name" value="ADP-RIBOSE PYROPHOSPHATASE"/>
    <property type="match status" value="1"/>
</dbReference>
<dbReference type="Pfam" id="PF00293">
    <property type="entry name" value="NUDIX"/>
    <property type="match status" value="1"/>
</dbReference>
<dbReference type="Proteomes" id="UP000309016">
    <property type="component" value="Chromosome"/>
</dbReference>
<accession>A0A5B7WZV3</accession>
<dbReference type="GO" id="GO:0016787">
    <property type="term" value="F:hydrolase activity"/>
    <property type="evidence" value="ECO:0007669"/>
    <property type="project" value="UniProtKB-KW"/>
</dbReference>
<dbReference type="InterPro" id="IPR020476">
    <property type="entry name" value="Nudix_hydrolase"/>
</dbReference>
<feature type="domain" description="Nudix hydrolase" evidence="3">
    <location>
        <begin position="5"/>
        <end position="137"/>
    </location>
</feature>
<dbReference type="PRINTS" id="PR00502">
    <property type="entry name" value="NUDIXFAMILY"/>
</dbReference>
<dbReference type="InterPro" id="IPR020084">
    <property type="entry name" value="NUDIX_hydrolase_CS"/>
</dbReference>
<name>A0A5B7WZV3_9FLAO</name>
<keyword evidence="1 2" id="KW-0378">Hydrolase</keyword>
<dbReference type="PANTHER" id="PTHR43736:SF4">
    <property type="entry name" value="SLR1690 PROTEIN"/>
    <property type="match status" value="1"/>
</dbReference>
<evidence type="ECO:0000256" key="1">
    <source>
        <dbReference type="ARBA" id="ARBA00022801"/>
    </source>
</evidence>
<gene>
    <name evidence="4" type="ORF">FHG64_00260</name>
</gene>
<dbReference type="PROSITE" id="PS51462">
    <property type="entry name" value="NUDIX"/>
    <property type="match status" value="1"/>
</dbReference>
<dbReference type="Gene3D" id="3.90.79.10">
    <property type="entry name" value="Nucleoside Triphosphate Pyrophosphohydrolase"/>
    <property type="match status" value="1"/>
</dbReference>
<proteinExistence type="inferred from homology"/>
<dbReference type="CDD" id="cd18873">
    <property type="entry name" value="NUDIX_NadM_like"/>
    <property type="match status" value="1"/>
</dbReference>
<dbReference type="KEGG" id="afla:FHG64_00260"/>
<comment type="similarity">
    <text evidence="2">Belongs to the Nudix hydrolase family.</text>
</comment>
<evidence type="ECO:0000313" key="4">
    <source>
        <dbReference type="EMBL" id="QCY67952.1"/>
    </source>
</evidence>
<protein>
    <submittedName>
        <fullName evidence="4">NUDIX hydrolase</fullName>
    </submittedName>
</protein>
<organism evidence="4 5">
    <name type="scientific">Antarcticibacterium flavum</name>
    <dbReference type="NCBI Taxonomy" id="2058175"/>
    <lineage>
        <taxon>Bacteria</taxon>
        <taxon>Pseudomonadati</taxon>
        <taxon>Bacteroidota</taxon>
        <taxon>Flavobacteriia</taxon>
        <taxon>Flavobacteriales</taxon>
        <taxon>Flavobacteriaceae</taxon>
        <taxon>Antarcticibacterium</taxon>
    </lineage>
</organism>
<dbReference type="PROSITE" id="PS00893">
    <property type="entry name" value="NUDIX_BOX"/>
    <property type="match status" value="1"/>
</dbReference>
<dbReference type="SUPFAM" id="SSF55811">
    <property type="entry name" value="Nudix"/>
    <property type="match status" value="1"/>
</dbReference>
<evidence type="ECO:0000259" key="3">
    <source>
        <dbReference type="PROSITE" id="PS51462"/>
    </source>
</evidence>
<keyword evidence="5" id="KW-1185">Reference proteome</keyword>
<reference evidence="4 5" key="1">
    <citation type="submission" date="2019-06" db="EMBL/GenBank/DDBJ databases">
        <title>Complete genome sequence of Antarcticibacterium flavum KCTC 52984T from an Antarctic marine sediment.</title>
        <authorList>
            <person name="Lee Y.M."/>
            <person name="Shin S.C."/>
        </authorList>
    </citation>
    <scope>NUCLEOTIDE SEQUENCE [LARGE SCALE GENOMIC DNA]</scope>
    <source>
        <strain evidence="4 5">KCTC 52984</strain>
    </source>
</reference>
<sequence>MGKQDIGITVDAVVFVREEKDLRVLLIKRKNDPFKNQWALPGGFLEENESLVAGAKRELDEETGLKPKELYQIKAFGDPGRDPRGRIISIAFLGVLERVEEVKGGDDAGEARWFPVSNLPELAFDHSEIIASGREMF</sequence>
<dbReference type="EMBL" id="CP040812">
    <property type="protein sequence ID" value="QCY67952.1"/>
    <property type="molecule type" value="Genomic_DNA"/>
</dbReference>
<dbReference type="OrthoDB" id="9786141at2"/>
<dbReference type="InterPro" id="IPR015797">
    <property type="entry name" value="NUDIX_hydrolase-like_dom_sf"/>
</dbReference>
<evidence type="ECO:0000313" key="5">
    <source>
        <dbReference type="Proteomes" id="UP000309016"/>
    </source>
</evidence>
<dbReference type="RefSeq" id="WP_139064569.1">
    <property type="nucleotide sequence ID" value="NZ_CP040812.1"/>
</dbReference>
<dbReference type="AlphaFoldDB" id="A0A5B7WZV3"/>
<dbReference type="InterPro" id="IPR000086">
    <property type="entry name" value="NUDIX_hydrolase_dom"/>
</dbReference>
<evidence type="ECO:0000256" key="2">
    <source>
        <dbReference type="RuleBase" id="RU003476"/>
    </source>
</evidence>